<feature type="non-terminal residue" evidence="1">
    <location>
        <position position="1"/>
    </location>
</feature>
<sequence>KDIKQNRSGIVVHYPLASMSGIKRQYLQWRSEEEIVAAKEAENKRYAALQAQLTFLFESGNILPPCPASSDGSNQEGDGTTSLIMRVMVMRSSCTGLTF</sequence>
<evidence type="ECO:0000313" key="1">
    <source>
        <dbReference type="EMBL" id="TMX05320.1"/>
    </source>
</evidence>
<name>A0A6N2CKT8_SOLCI</name>
<dbReference type="EMBL" id="RXGB01000087">
    <property type="protein sequence ID" value="TMX05320.1"/>
    <property type="molecule type" value="Genomic_DNA"/>
</dbReference>
<organism evidence="1">
    <name type="scientific">Solanum chilense</name>
    <name type="common">Tomato</name>
    <name type="synonym">Lycopersicon chilense</name>
    <dbReference type="NCBI Taxonomy" id="4083"/>
    <lineage>
        <taxon>Eukaryota</taxon>
        <taxon>Viridiplantae</taxon>
        <taxon>Streptophyta</taxon>
        <taxon>Embryophyta</taxon>
        <taxon>Tracheophyta</taxon>
        <taxon>Spermatophyta</taxon>
        <taxon>Magnoliopsida</taxon>
        <taxon>eudicotyledons</taxon>
        <taxon>Gunneridae</taxon>
        <taxon>Pentapetalae</taxon>
        <taxon>asterids</taxon>
        <taxon>lamiids</taxon>
        <taxon>Solanales</taxon>
        <taxon>Solanaceae</taxon>
        <taxon>Solanoideae</taxon>
        <taxon>Solaneae</taxon>
        <taxon>Solanum</taxon>
        <taxon>Solanum subgen. Lycopersicon</taxon>
    </lineage>
</organism>
<protein>
    <submittedName>
        <fullName evidence="1">Uncharacterized protein</fullName>
    </submittedName>
</protein>
<comment type="caution">
    <text evidence="1">The sequence shown here is derived from an EMBL/GenBank/DDBJ whole genome shotgun (WGS) entry which is preliminary data.</text>
</comment>
<dbReference type="AlphaFoldDB" id="A0A6N2CKT8"/>
<reference evidence="1" key="1">
    <citation type="submission" date="2019-05" db="EMBL/GenBank/DDBJ databases">
        <title>The de novo reference genome and transcriptome assemblies of the wild tomato species Solanum chilense.</title>
        <authorList>
            <person name="Stam R."/>
            <person name="Nosenko T."/>
            <person name="Hoerger A.C."/>
            <person name="Stephan W."/>
            <person name="Seidel M.A."/>
            <person name="Kuhn J.M.M."/>
            <person name="Haberer G."/>
            <person name="Tellier A."/>
        </authorList>
    </citation>
    <scope>NUCLEOTIDE SEQUENCE</scope>
    <source>
        <tissue evidence="1">Mature leaves</tissue>
    </source>
</reference>
<gene>
    <name evidence="1" type="ORF">EJD97_024622</name>
</gene>
<proteinExistence type="predicted"/>
<accession>A0A6N2CKT8</accession>